<feature type="chain" id="PRO_5045124354" evidence="2">
    <location>
        <begin position="30"/>
        <end position="217"/>
    </location>
</feature>
<proteinExistence type="predicted"/>
<name>A0ABR1L7X1_9PEZI</name>
<dbReference type="RefSeq" id="XP_066651163.1">
    <property type="nucleotide sequence ID" value="XM_066793728.1"/>
</dbReference>
<evidence type="ECO:0000313" key="4">
    <source>
        <dbReference type="Proteomes" id="UP001360953"/>
    </source>
</evidence>
<feature type="compositionally biased region" description="Basic residues" evidence="1">
    <location>
        <begin position="107"/>
        <end position="118"/>
    </location>
</feature>
<keyword evidence="2" id="KW-0732">Signal</keyword>
<dbReference type="EMBL" id="JBBPEH010000012">
    <property type="protein sequence ID" value="KAK7531339.1"/>
    <property type="molecule type" value="Genomic_DNA"/>
</dbReference>
<feature type="region of interest" description="Disordered" evidence="1">
    <location>
        <begin position="107"/>
        <end position="136"/>
    </location>
</feature>
<evidence type="ECO:0000256" key="2">
    <source>
        <dbReference type="SAM" id="SignalP"/>
    </source>
</evidence>
<dbReference type="Proteomes" id="UP001360953">
    <property type="component" value="Unassembled WGS sequence"/>
</dbReference>
<feature type="region of interest" description="Disordered" evidence="1">
    <location>
        <begin position="29"/>
        <end position="48"/>
    </location>
</feature>
<feature type="signal peptide" evidence="2">
    <location>
        <begin position="1"/>
        <end position="29"/>
    </location>
</feature>
<evidence type="ECO:0000313" key="3">
    <source>
        <dbReference type="EMBL" id="KAK7531339.1"/>
    </source>
</evidence>
<sequence>MNADEQKHRGGKQSSSLLLFFPLLTIYRGSPTPTPRTPQHPIIRGWTRPPHRHARLSHFSYMGTGKLGRWPVGRHRCQAISSLASQQHHKDMRIEASFPPALRRPAYRRHRQPKRKLATGRDEMGKRLAVSSQKNPAVVEADQLSLSRGEKPLSIARPGRDQRQLLSHYGMQRTTGLPCRRARIRLAPCTKVSRAAAGDADVRTPPQSLLYILEAPT</sequence>
<gene>
    <name evidence="3" type="ORF">J3D65DRAFT_111409</name>
</gene>
<comment type="caution">
    <text evidence="3">The sequence shown here is derived from an EMBL/GenBank/DDBJ whole genome shotgun (WGS) entry which is preliminary data.</text>
</comment>
<keyword evidence="4" id="KW-1185">Reference proteome</keyword>
<accession>A0ABR1L7X1</accession>
<dbReference type="GeneID" id="92026634"/>
<organism evidence="3 4">
    <name type="scientific">Phyllosticta citribraziliensis</name>
    <dbReference type="NCBI Taxonomy" id="989973"/>
    <lineage>
        <taxon>Eukaryota</taxon>
        <taxon>Fungi</taxon>
        <taxon>Dikarya</taxon>
        <taxon>Ascomycota</taxon>
        <taxon>Pezizomycotina</taxon>
        <taxon>Dothideomycetes</taxon>
        <taxon>Dothideomycetes incertae sedis</taxon>
        <taxon>Botryosphaeriales</taxon>
        <taxon>Phyllostictaceae</taxon>
        <taxon>Phyllosticta</taxon>
    </lineage>
</organism>
<evidence type="ECO:0000256" key="1">
    <source>
        <dbReference type="SAM" id="MobiDB-lite"/>
    </source>
</evidence>
<protein>
    <submittedName>
        <fullName evidence="3">Uncharacterized protein</fullName>
    </submittedName>
</protein>
<reference evidence="3 4" key="1">
    <citation type="submission" date="2024-04" db="EMBL/GenBank/DDBJ databases">
        <title>Phyllosticta paracitricarpa is synonymous to the EU quarantine fungus P. citricarpa based on phylogenomic analyses.</title>
        <authorList>
            <consortium name="Lawrence Berkeley National Laboratory"/>
            <person name="Van ingen-buijs V.A."/>
            <person name="Van westerhoven A.C."/>
            <person name="Haridas S."/>
            <person name="Skiadas P."/>
            <person name="Martin F."/>
            <person name="Groenewald J.Z."/>
            <person name="Crous P.W."/>
            <person name="Seidl M.F."/>
        </authorList>
    </citation>
    <scope>NUCLEOTIDE SEQUENCE [LARGE SCALE GENOMIC DNA]</scope>
    <source>
        <strain evidence="3 4">CPC 17464</strain>
    </source>
</reference>